<dbReference type="AlphaFoldDB" id="A0A100WX96"/>
<feature type="compositionally biased region" description="Basic and acidic residues" evidence="1">
    <location>
        <begin position="81"/>
        <end position="91"/>
    </location>
</feature>
<reference evidence="2 3" key="1">
    <citation type="journal article" date="2016" name="Genome Announc.">
        <title>Draft Genome Sequences of Five Rapidly Growing Mycobacterium Species, M. thermoresistibile, M. fortuitum subsp. acetamidolyticum, M. canariasense, M. brisbanense, and M. novocastrense.</title>
        <authorList>
            <person name="Katahira K."/>
            <person name="Ogura Y."/>
            <person name="Gotoh Y."/>
            <person name="Hayashi T."/>
        </authorList>
    </citation>
    <scope>NUCLEOTIDE SEQUENCE [LARGE SCALE GENOMIC DNA]</scope>
    <source>
        <strain evidence="2 3">JCM6368</strain>
    </source>
</reference>
<protein>
    <submittedName>
        <fullName evidence="2">Uncharacterized protein</fullName>
    </submittedName>
</protein>
<dbReference type="Proteomes" id="UP000069705">
    <property type="component" value="Unassembled WGS sequence"/>
</dbReference>
<accession>A0A100WX96</accession>
<evidence type="ECO:0000256" key="1">
    <source>
        <dbReference type="SAM" id="MobiDB-lite"/>
    </source>
</evidence>
<organism evidence="2 3">
    <name type="scientific">Mycolicibacterium fortuitum subsp. acetamidolyticum</name>
    <dbReference type="NCBI Taxonomy" id="144550"/>
    <lineage>
        <taxon>Bacteria</taxon>
        <taxon>Bacillati</taxon>
        <taxon>Actinomycetota</taxon>
        <taxon>Actinomycetes</taxon>
        <taxon>Mycobacteriales</taxon>
        <taxon>Mycobacteriaceae</taxon>
        <taxon>Mycolicibacterium</taxon>
    </lineage>
</organism>
<name>A0A100WX96_MYCFO</name>
<dbReference type="EMBL" id="BCSZ01000066">
    <property type="protein sequence ID" value="GAT06137.1"/>
    <property type="molecule type" value="Genomic_DNA"/>
</dbReference>
<reference evidence="3" key="2">
    <citation type="submission" date="2016-02" db="EMBL/GenBank/DDBJ databases">
        <title>Draft genome sequence of five rapidly growing Mycobacterium species.</title>
        <authorList>
            <person name="Katahira K."/>
            <person name="Gotou Y."/>
            <person name="Iida K."/>
            <person name="Ogura Y."/>
            <person name="Hayashi T."/>
        </authorList>
    </citation>
    <scope>NUCLEOTIDE SEQUENCE [LARGE SCALE GENOMIC DNA]</scope>
    <source>
        <strain evidence="3">JCM6368</strain>
    </source>
</reference>
<sequence length="97" mass="10403">MDPSDDLVLPELQLAGADPHDRPTAGRQELQPDDVVRPPHVDPSAYPAQLIGDRDLSDGPGESAAHEKQAQPGLLWGFCSRIDEGERRPEATDPSGA</sequence>
<comment type="caution">
    <text evidence="2">The sequence shown here is derived from an EMBL/GenBank/DDBJ whole genome shotgun (WGS) entry which is preliminary data.</text>
</comment>
<evidence type="ECO:0000313" key="3">
    <source>
        <dbReference type="Proteomes" id="UP000069705"/>
    </source>
</evidence>
<evidence type="ECO:0000313" key="2">
    <source>
        <dbReference type="EMBL" id="GAT06137.1"/>
    </source>
</evidence>
<gene>
    <name evidence="2" type="ORF">RMCFA_6248</name>
</gene>
<proteinExistence type="predicted"/>
<feature type="region of interest" description="Disordered" evidence="1">
    <location>
        <begin position="1"/>
        <end position="97"/>
    </location>
</feature>